<dbReference type="Gene3D" id="3.60.40.10">
    <property type="entry name" value="PPM-type phosphatase domain"/>
    <property type="match status" value="1"/>
</dbReference>
<evidence type="ECO:0000259" key="1">
    <source>
        <dbReference type="PROSITE" id="PS51746"/>
    </source>
</evidence>
<dbReference type="InterPro" id="IPR036457">
    <property type="entry name" value="PPM-type-like_dom_sf"/>
</dbReference>
<dbReference type="InterPro" id="IPR015655">
    <property type="entry name" value="PP2C"/>
</dbReference>
<protein>
    <submittedName>
        <fullName evidence="2">Unannotated protein</fullName>
    </submittedName>
</protein>
<reference evidence="2" key="1">
    <citation type="submission" date="2020-05" db="EMBL/GenBank/DDBJ databases">
        <authorList>
            <person name="Chiriac C."/>
            <person name="Salcher M."/>
            <person name="Ghai R."/>
            <person name="Kavagutti S V."/>
        </authorList>
    </citation>
    <scope>NUCLEOTIDE SEQUENCE</scope>
</reference>
<dbReference type="PANTHER" id="PTHR13832:SF827">
    <property type="entry name" value="PROTEIN PHOSPHATASE 1L"/>
    <property type="match status" value="1"/>
</dbReference>
<dbReference type="AlphaFoldDB" id="A0A6J6KMN2"/>
<dbReference type="InterPro" id="IPR001932">
    <property type="entry name" value="PPM-type_phosphatase-like_dom"/>
</dbReference>
<sequence length="260" mass="27787">MNSLFFESAARSAIGLIRNGNEDGALTHPRLLAVADGMGGHAGGEVASSIALLVLARRSTIFLDQEFDQDSADDLFNSSIEDIDEALKEASDEDPDLAGLGTTLTSLFLRNDQLALLHVGDSRLYRIQGTKIEQLSIDHTVMQELLTAGTITEEDIAEHPQRSMLTQALMGTCSLSIALHLFDVKESDRFILCSDGLSGVLDDQKIFSLVQSLAPEEAVAALVDAAYVQGAPDNVTVIVADIASGQPHNENLEFFGTATA</sequence>
<dbReference type="CDD" id="cd00143">
    <property type="entry name" value="PP2Cc"/>
    <property type="match status" value="1"/>
</dbReference>
<dbReference type="SMART" id="SM00331">
    <property type="entry name" value="PP2C_SIG"/>
    <property type="match status" value="1"/>
</dbReference>
<dbReference type="GO" id="GO:0004722">
    <property type="term" value="F:protein serine/threonine phosphatase activity"/>
    <property type="evidence" value="ECO:0007669"/>
    <property type="project" value="InterPro"/>
</dbReference>
<gene>
    <name evidence="2" type="ORF">UFOPK2243_00382</name>
</gene>
<organism evidence="2">
    <name type="scientific">freshwater metagenome</name>
    <dbReference type="NCBI Taxonomy" id="449393"/>
    <lineage>
        <taxon>unclassified sequences</taxon>
        <taxon>metagenomes</taxon>
        <taxon>ecological metagenomes</taxon>
    </lineage>
</organism>
<proteinExistence type="predicted"/>
<dbReference type="PROSITE" id="PS51746">
    <property type="entry name" value="PPM_2"/>
    <property type="match status" value="1"/>
</dbReference>
<name>A0A6J6KMN2_9ZZZZ</name>
<accession>A0A6J6KMN2</accession>
<evidence type="ECO:0000313" key="2">
    <source>
        <dbReference type="EMBL" id="CAB4649385.1"/>
    </source>
</evidence>
<dbReference type="PANTHER" id="PTHR13832">
    <property type="entry name" value="PROTEIN PHOSPHATASE 2C"/>
    <property type="match status" value="1"/>
</dbReference>
<dbReference type="SMART" id="SM00332">
    <property type="entry name" value="PP2Cc"/>
    <property type="match status" value="1"/>
</dbReference>
<dbReference type="EMBL" id="CAEZWL010000006">
    <property type="protein sequence ID" value="CAB4649385.1"/>
    <property type="molecule type" value="Genomic_DNA"/>
</dbReference>
<dbReference type="SUPFAM" id="SSF81606">
    <property type="entry name" value="PP2C-like"/>
    <property type="match status" value="1"/>
</dbReference>
<feature type="domain" description="PPM-type phosphatase" evidence="1">
    <location>
        <begin position="7"/>
        <end position="242"/>
    </location>
</feature>
<dbReference type="Pfam" id="PF13672">
    <property type="entry name" value="PP2C_2"/>
    <property type="match status" value="1"/>
</dbReference>